<evidence type="ECO:0000313" key="2">
    <source>
        <dbReference type="EMBL" id="KFG56905.1"/>
    </source>
</evidence>
<comment type="caution">
    <text evidence="2">The sequence shown here is derived from an EMBL/GenBank/DDBJ whole genome shotgun (WGS) entry which is preliminary data.</text>
</comment>
<organism evidence="2 3">
    <name type="scientific">Toxoplasma gondii RUB</name>
    <dbReference type="NCBI Taxonomy" id="935652"/>
    <lineage>
        <taxon>Eukaryota</taxon>
        <taxon>Sar</taxon>
        <taxon>Alveolata</taxon>
        <taxon>Apicomplexa</taxon>
        <taxon>Conoidasida</taxon>
        <taxon>Coccidia</taxon>
        <taxon>Eucoccidiorida</taxon>
        <taxon>Eimeriorina</taxon>
        <taxon>Sarcocystidae</taxon>
        <taxon>Toxoplasma</taxon>
    </lineage>
</organism>
<feature type="region of interest" description="Disordered" evidence="1">
    <location>
        <begin position="128"/>
        <end position="172"/>
    </location>
</feature>
<dbReference type="EMBL" id="AFYV02003010">
    <property type="protein sequence ID" value="KFG56905.1"/>
    <property type="molecule type" value="Genomic_DNA"/>
</dbReference>
<dbReference type="AlphaFoldDB" id="A0A086LJT7"/>
<dbReference type="VEuPathDB" id="ToxoDB:TGRUB_238260"/>
<protein>
    <submittedName>
        <fullName evidence="2">Uncharacterized protein</fullName>
    </submittedName>
</protein>
<accession>A0A086LJT7</accession>
<reference evidence="2 3" key="1">
    <citation type="submission" date="2014-05" db="EMBL/GenBank/DDBJ databases">
        <authorList>
            <person name="Sibley D."/>
            <person name="Venepally P."/>
            <person name="Karamycheva S."/>
            <person name="Hadjithomas M."/>
            <person name="Khan A."/>
            <person name="Brunk B."/>
            <person name="Roos D."/>
            <person name="Caler E."/>
            <person name="Lorenzi H."/>
        </authorList>
    </citation>
    <scope>NUCLEOTIDE SEQUENCE [LARGE SCALE GENOMIC DNA]</scope>
    <source>
        <strain evidence="2 3">RUB</strain>
    </source>
</reference>
<proteinExistence type="predicted"/>
<dbReference type="OrthoDB" id="330974at2759"/>
<gene>
    <name evidence="2" type="ORF">TGRUB_238260</name>
</gene>
<feature type="region of interest" description="Disordered" evidence="1">
    <location>
        <begin position="221"/>
        <end position="242"/>
    </location>
</feature>
<name>A0A086LJT7_TOXGO</name>
<feature type="region of interest" description="Disordered" evidence="1">
    <location>
        <begin position="254"/>
        <end position="296"/>
    </location>
</feature>
<dbReference type="Proteomes" id="UP000028834">
    <property type="component" value="Unassembled WGS sequence"/>
</dbReference>
<evidence type="ECO:0000313" key="3">
    <source>
        <dbReference type="Proteomes" id="UP000028834"/>
    </source>
</evidence>
<sequence>MDADGWYTRGSVPGHVMRETRCFRQSFYAVRRSRAAVYRRRISDGWGLIHAASLPPSPASHTENAFTSQLSEPAGWSDASYPDLELGNANPTLELSAVTFSDEQDGKSDPETTLVPAAKLSQNLGERPVVTKSRGSVGSRGTVDSVSTDDPDATRSGFWPQGVSNHNGGTGSLVFPRPHRSVVWDLSRNGARFSEVCERGGDVPEWKGGASCPPSVVDGDIHLDRGYQSNPDEQHGGPFLPPCALCGHERNLNGKRLSGSESPRSSDGDETGSSRDLQQGVRFPARSEKEAHWPNFQLEGEAATRKREQHKTPVPSSIQSRLLQSAGEPLPPDLAFVGRRRQTLVRSSLAQRLSFQTRNKRQKAKECASRVLFPPPEPARVVYCFRRAQTGF</sequence>
<evidence type="ECO:0000256" key="1">
    <source>
        <dbReference type="SAM" id="MobiDB-lite"/>
    </source>
</evidence>